<name>A0ABQ6LPB5_9RHOB</name>
<feature type="binding site" evidence="2">
    <location>
        <begin position="15"/>
        <end position="22"/>
    </location>
    <ligand>
        <name>ATP</name>
        <dbReference type="ChEBI" id="CHEBI:30616"/>
    </ligand>
</feature>
<keyword evidence="1 2" id="KW-0119">Carbohydrate metabolism</keyword>
<evidence type="ECO:0000256" key="2">
    <source>
        <dbReference type="HAMAP-Rule" id="MF_01270"/>
    </source>
</evidence>
<dbReference type="GO" id="GO:0016301">
    <property type="term" value="F:kinase activity"/>
    <property type="evidence" value="ECO:0007669"/>
    <property type="project" value="UniProtKB-KW"/>
</dbReference>
<dbReference type="EMBL" id="BSYI01000021">
    <property type="protein sequence ID" value="GMG83572.1"/>
    <property type="molecule type" value="Genomic_DNA"/>
</dbReference>
<sequence length="373" mass="38099">MADAAPVWALGLMCGTSMDGVDAALLETDGERVTGLGPSLALEPAYDGPTRTRLADCMSAWADGTGGRDTALGRAVDRIHAAAAIGLMARHDAPVAALGYHGQTVFHAPERGLTVQLGDGAWLAETTGVPVVWDFRAADVAAGGEGAPLAPFYHWALARRLGAAAPIAFLNIGGVANVTWIDPRAEAPEAGGALLAFDTGPGNALIDDLVRARTGMPCDRDGALAARGRAQPGRLASNAASAFLARRPPKSLDRNAFAALGARVAELGLEDAAATLTAFTADCVAAALPHLPEPPARWLVCGGGRRNPVLMARLADRLGAPVEPVEAAGLDGDMLEAQAFAFLAVRALRGLPLSAPGTTGCPSPLTGGRISRP</sequence>
<dbReference type="PANTHER" id="PTHR30605">
    <property type="entry name" value="ANHYDRO-N-ACETYLMURAMIC ACID KINASE"/>
    <property type="match status" value="1"/>
</dbReference>
<dbReference type="SUPFAM" id="SSF53067">
    <property type="entry name" value="Actin-like ATPase domain"/>
    <property type="match status" value="1"/>
</dbReference>
<dbReference type="EC" id="2.7.1.170" evidence="2"/>
<comment type="pathway">
    <text evidence="2">Amino-sugar metabolism; 1,6-anhydro-N-acetylmuramate degradation.</text>
</comment>
<evidence type="ECO:0000256" key="1">
    <source>
        <dbReference type="ARBA" id="ARBA00023277"/>
    </source>
</evidence>
<keyword evidence="4" id="KW-1185">Reference proteome</keyword>
<dbReference type="Proteomes" id="UP001239909">
    <property type="component" value="Unassembled WGS sequence"/>
</dbReference>
<comment type="pathway">
    <text evidence="2">Cell wall biogenesis; peptidoglycan recycling.</text>
</comment>
<keyword evidence="2" id="KW-0067">ATP-binding</keyword>
<dbReference type="RefSeq" id="WP_285672364.1">
    <property type="nucleotide sequence ID" value="NZ_BSYI01000021.1"/>
</dbReference>
<accession>A0ABQ6LPB5</accession>
<dbReference type="HAMAP" id="MF_01270">
    <property type="entry name" value="AnhMurNAc_kinase"/>
    <property type="match status" value="1"/>
</dbReference>
<reference evidence="3 4" key="1">
    <citation type="submission" date="2023-04" db="EMBL/GenBank/DDBJ databases">
        <title>Marinoamorphus aggregata gen. nov., sp. Nov., isolate from tissue of brittle star Ophioplocus japonicus.</title>
        <authorList>
            <person name="Kawano K."/>
            <person name="Sawayama S."/>
            <person name="Nakagawa S."/>
        </authorList>
    </citation>
    <scope>NUCLEOTIDE SEQUENCE [LARGE SCALE GENOMIC DNA]</scope>
    <source>
        <strain evidence="3 4">NKW23</strain>
    </source>
</reference>
<dbReference type="InterPro" id="IPR005338">
    <property type="entry name" value="Anhydro_N_Ac-Mur_kinase"/>
</dbReference>
<dbReference type="NCBIfam" id="NF007141">
    <property type="entry name" value="PRK09585.1-5"/>
    <property type="match status" value="1"/>
</dbReference>
<keyword evidence="2" id="KW-0547">Nucleotide-binding</keyword>
<dbReference type="PANTHER" id="PTHR30605:SF0">
    <property type="entry name" value="ANHYDRO-N-ACETYLMURAMIC ACID KINASE"/>
    <property type="match status" value="1"/>
</dbReference>
<comment type="function">
    <text evidence="2">Catalyzes the specific phosphorylation of 1,6-anhydro-N-acetylmuramic acid (anhMurNAc) with the simultaneous cleavage of the 1,6-anhydro ring, generating MurNAc-6-P. Is required for the utilization of anhMurNAc either imported from the medium or derived from its own cell wall murein, and thus plays a role in cell wall recycling.</text>
</comment>
<evidence type="ECO:0000313" key="3">
    <source>
        <dbReference type="EMBL" id="GMG83572.1"/>
    </source>
</evidence>
<dbReference type="Pfam" id="PF03702">
    <property type="entry name" value="AnmK"/>
    <property type="match status" value="1"/>
</dbReference>
<evidence type="ECO:0000313" key="4">
    <source>
        <dbReference type="Proteomes" id="UP001239909"/>
    </source>
</evidence>
<dbReference type="InterPro" id="IPR043129">
    <property type="entry name" value="ATPase_NBD"/>
</dbReference>
<dbReference type="Gene3D" id="3.30.420.40">
    <property type="match status" value="2"/>
</dbReference>
<proteinExistence type="inferred from homology"/>
<protein>
    <recommendedName>
        <fullName evidence="2">Anhydro-N-acetylmuramic acid kinase</fullName>
        <ecNumber evidence="2">2.7.1.170</ecNumber>
    </recommendedName>
    <alternativeName>
        <fullName evidence="2">AnhMurNAc kinase</fullName>
    </alternativeName>
</protein>
<organism evidence="3 4">
    <name type="scientific">Paralimibaculum aggregatum</name>
    <dbReference type="NCBI Taxonomy" id="3036245"/>
    <lineage>
        <taxon>Bacteria</taxon>
        <taxon>Pseudomonadati</taxon>
        <taxon>Pseudomonadota</taxon>
        <taxon>Alphaproteobacteria</taxon>
        <taxon>Rhodobacterales</taxon>
        <taxon>Paracoccaceae</taxon>
        <taxon>Paralimibaculum</taxon>
    </lineage>
</organism>
<keyword evidence="2" id="KW-0808">Transferase</keyword>
<comment type="caution">
    <text evidence="3">The sequence shown here is derived from an EMBL/GenBank/DDBJ whole genome shotgun (WGS) entry which is preliminary data.</text>
</comment>
<comment type="catalytic activity">
    <reaction evidence="2">
        <text>1,6-anhydro-N-acetyl-beta-muramate + ATP + H2O = N-acetyl-D-muramate 6-phosphate + ADP + H(+)</text>
        <dbReference type="Rhea" id="RHEA:24952"/>
        <dbReference type="ChEBI" id="CHEBI:15377"/>
        <dbReference type="ChEBI" id="CHEBI:15378"/>
        <dbReference type="ChEBI" id="CHEBI:30616"/>
        <dbReference type="ChEBI" id="CHEBI:58690"/>
        <dbReference type="ChEBI" id="CHEBI:58722"/>
        <dbReference type="ChEBI" id="CHEBI:456216"/>
        <dbReference type="EC" id="2.7.1.170"/>
    </reaction>
</comment>
<comment type="similarity">
    <text evidence="2">Belongs to the anhydro-N-acetylmuramic acid kinase family.</text>
</comment>
<gene>
    <name evidence="2" type="primary">anmK</name>
    <name evidence="3" type="ORF">LNKW23_27850</name>
</gene>
<keyword evidence="2 3" id="KW-0418">Kinase</keyword>